<dbReference type="Proteomes" id="UP000719766">
    <property type="component" value="Unassembled WGS sequence"/>
</dbReference>
<dbReference type="AlphaFoldDB" id="A0A9P7DHQ7"/>
<proteinExistence type="predicted"/>
<dbReference type="OrthoDB" id="10648098at2759"/>
<organism evidence="2 3">
    <name type="scientific">Suillus plorans</name>
    <dbReference type="NCBI Taxonomy" id="116603"/>
    <lineage>
        <taxon>Eukaryota</taxon>
        <taxon>Fungi</taxon>
        <taxon>Dikarya</taxon>
        <taxon>Basidiomycota</taxon>
        <taxon>Agaricomycotina</taxon>
        <taxon>Agaricomycetes</taxon>
        <taxon>Agaricomycetidae</taxon>
        <taxon>Boletales</taxon>
        <taxon>Suillineae</taxon>
        <taxon>Suillaceae</taxon>
        <taxon>Suillus</taxon>
    </lineage>
</organism>
<feature type="transmembrane region" description="Helical" evidence="1">
    <location>
        <begin position="132"/>
        <end position="152"/>
    </location>
</feature>
<keyword evidence="1" id="KW-1133">Transmembrane helix</keyword>
<feature type="transmembrane region" description="Helical" evidence="1">
    <location>
        <begin position="172"/>
        <end position="194"/>
    </location>
</feature>
<comment type="caution">
    <text evidence="2">The sequence shown here is derived from an EMBL/GenBank/DDBJ whole genome shotgun (WGS) entry which is preliminary data.</text>
</comment>
<keyword evidence="1" id="KW-0812">Transmembrane</keyword>
<protein>
    <submittedName>
        <fullName evidence="2">Uncharacterized protein</fullName>
    </submittedName>
</protein>
<sequence length="201" mass="22081">MSRMTDEFFHRQLGNINSFVRVLHSERMSSDVFSSGASMGTMPKQTVTQADYYWAQSNSAATAATTLSATNRWQIMPLVRRAAQGMLAAMKNIWAAAASLVAMFRVAAATTLSATNRWQIMPLVRRAAQGMLAAMINIWAAAASLVTMFRVAAAATLSATNRWQIMPLVRRAAQGMLAAVRNIWAAAANLVAMFRRDWMDT</sequence>
<keyword evidence="3" id="KW-1185">Reference proteome</keyword>
<dbReference type="EMBL" id="JABBWE010000031">
    <property type="protein sequence ID" value="KAG1793332.1"/>
    <property type="molecule type" value="Genomic_DNA"/>
</dbReference>
<name>A0A9P7DHQ7_9AGAM</name>
<dbReference type="GeneID" id="64593955"/>
<evidence type="ECO:0000313" key="2">
    <source>
        <dbReference type="EMBL" id="KAG1793332.1"/>
    </source>
</evidence>
<reference evidence="2" key="1">
    <citation type="journal article" date="2020" name="New Phytol.">
        <title>Comparative genomics reveals dynamic genome evolution in host specialist ectomycorrhizal fungi.</title>
        <authorList>
            <person name="Lofgren L.A."/>
            <person name="Nguyen N.H."/>
            <person name="Vilgalys R."/>
            <person name="Ruytinx J."/>
            <person name="Liao H.L."/>
            <person name="Branco S."/>
            <person name="Kuo A."/>
            <person name="LaButti K."/>
            <person name="Lipzen A."/>
            <person name="Andreopoulos W."/>
            <person name="Pangilinan J."/>
            <person name="Riley R."/>
            <person name="Hundley H."/>
            <person name="Na H."/>
            <person name="Barry K."/>
            <person name="Grigoriev I.V."/>
            <person name="Stajich J.E."/>
            <person name="Kennedy P.G."/>
        </authorList>
    </citation>
    <scope>NUCLEOTIDE SEQUENCE</scope>
    <source>
        <strain evidence="2">S12</strain>
    </source>
</reference>
<dbReference type="RefSeq" id="XP_041159788.1">
    <property type="nucleotide sequence ID" value="XM_041300191.1"/>
</dbReference>
<evidence type="ECO:0000313" key="3">
    <source>
        <dbReference type="Proteomes" id="UP000719766"/>
    </source>
</evidence>
<evidence type="ECO:0000256" key="1">
    <source>
        <dbReference type="SAM" id="Phobius"/>
    </source>
</evidence>
<gene>
    <name evidence="2" type="ORF">HD556DRAFT_1308759</name>
</gene>
<keyword evidence="1" id="KW-0472">Membrane</keyword>
<accession>A0A9P7DHQ7</accession>
<feature type="transmembrane region" description="Helical" evidence="1">
    <location>
        <begin position="93"/>
        <end position="112"/>
    </location>
</feature>